<reference evidence="2 3" key="1">
    <citation type="submission" date="2016-10" db="EMBL/GenBank/DDBJ databases">
        <authorList>
            <person name="de Groot N.N."/>
        </authorList>
    </citation>
    <scope>NUCLEOTIDE SEQUENCE [LARGE SCALE GENOMIC DNA]</scope>
    <source>
        <strain evidence="2 3">DSM 44892</strain>
    </source>
</reference>
<feature type="compositionally biased region" description="Low complexity" evidence="1">
    <location>
        <begin position="305"/>
        <end position="321"/>
    </location>
</feature>
<evidence type="ECO:0000256" key="1">
    <source>
        <dbReference type="SAM" id="MobiDB-lite"/>
    </source>
</evidence>
<keyword evidence="3" id="KW-1185">Reference proteome</keyword>
<protein>
    <recommendedName>
        <fullName evidence="4">PPE family protein</fullName>
    </recommendedName>
</protein>
<evidence type="ECO:0008006" key="4">
    <source>
        <dbReference type="Google" id="ProtNLM"/>
    </source>
</evidence>
<dbReference type="EMBL" id="FNDN01000005">
    <property type="protein sequence ID" value="SDI07604.1"/>
    <property type="molecule type" value="Genomic_DNA"/>
</dbReference>
<evidence type="ECO:0000313" key="3">
    <source>
        <dbReference type="Proteomes" id="UP000183263"/>
    </source>
</evidence>
<proteinExistence type="predicted"/>
<feature type="non-terminal residue" evidence="2">
    <location>
        <position position="355"/>
    </location>
</feature>
<dbReference type="InterPro" id="IPR038332">
    <property type="entry name" value="PPE_sf"/>
</dbReference>
<name>A0A1G8HLU8_9NOCA</name>
<dbReference type="Gene3D" id="1.20.1260.20">
    <property type="entry name" value="PPE superfamily"/>
    <property type="match status" value="1"/>
</dbReference>
<gene>
    <name evidence="2" type="ORF">SAMN05444695_1051</name>
</gene>
<dbReference type="AlphaFoldDB" id="A0A1G8HLU8"/>
<feature type="compositionally biased region" description="Gly residues" evidence="1">
    <location>
        <begin position="322"/>
        <end position="335"/>
    </location>
</feature>
<feature type="compositionally biased region" description="Gly residues" evidence="1">
    <location>
        <begin position="287"/>
        <end position="304"/>
    </location>
</feature>
<feature type="region of interest" description="Disordered" evidence="1">
    <location>
        <begin position="287"/>
        <end position="355"/>
    </location>
</feature>
<feature type="region of interest" description="Disordered" evidence="1">
    <location>
        <begin position="243"/>
        <end position="269"/>
    </location>
</feature>
<accession>A0A1G8HLU8</accession>
<feature type="compositionally biased region" description="Low complexity" evidence="1">
    <location>
        <begin position="336"/>
        <end position="349"/>
    </location>
</feature>
<evidence type="ECO:0000313" key="2">
    <source>
        <dbReference type="EMBL" id="SDI07604.1"/>
    </source>
</evidence>
<organism evidence="2 3">
    <name type="scientific">Rhodococcus triatomae</name>
    <dbReference type="NCBI Taxonomy" id="300028"/>
    <lineage>
        <taxon>Bacteria</taxon>
        <taxon>Bacillati</taxon>
        <taxon>Actinomycetota</taxon>
        <taxon>Actinomycetes</taxon>
        <taxon>Mycobacteriales</taxon>
        <taxon>Nocardiaceae</taxon>
        <taxon>Rhodococcus</taxon>
    </lineage>
</organism>
<sequence length="355" mass="34346">MSDRETTMPVFGDGNGVGQPTPLESSVLVQQLHRDGVIDGESATWSSETPSGASSPVVPVSPADTVLAALGVLPVATAARAAEAAQTAQALDGLEPDPPYITAMENFHGMTHVEMYQKASAIDAGSIGTLAGAYKSLASELDLHQDLARISRVVESQWEGDAATAATGAAQQLAAPSAALKATVQVISTKIDELSDAASSVKVSVPPPPYFMGPFPVSGPAMMEIEQRRREAERQAADKLTGLYAPSYTSAGTNVPGLPKPDGPNGGMGGGGAGYGGGFGGGSGPGAGGTAGGSAAGGSGGGPGVDDAAGTQAAGVDALAGQGAGGQQGGAGSGMGSAASTSAASAQNGLGAGAG</sequence>
<dbReference type="Proteomes" id="UP000183263">
    <property type="component" value="Unassembled WGS sequence"/>
</dbReference>